<gene>
    <name evidence="5" type="ORF">KDK95_27695</name>
</gene>
<dbReference type="Gene3D" id="3.30.300.30">
    <property type="match status" value="1"/>
</dbReference>
<proteinExistence type="inferred from homology"/>
<dbReference type="FunFam" id="3.30.300.30:FF:000008">
    <property type="entry name" value="2,3-dihydroxybenzoate-AMP ligase"/>
    <property type="match status" value="1"/>
</dbReference>
<evidence type="ECO:0000313" key="6">
    <source>
        <dbReference type="Proteomes" id="UP000676325"/>
    </source>
</evidence>
<dbReference type="InterPro" id="IPR025110">
    <property type="entry name" value="AMP-bd_C"/>
</dbReference>
<accession>A0A941EGS2</accession>
<feature type="domain" description="AMP-binding enzyme C-terminal" evidence="4">
    <location>
        <begin position="386"/>
        <end position="462"/>
    </location>
</feature>
<dbReference type="Pfam" id="PF13193">
    <property type="entry name" value="AMP-binding_C"/>
    <property type="match status" value="1"/>
</dbReference>
<dbReference type="InterPro" id="IPR042099">
    <property type="entry name" value="ANL_N_sf"/>
</dbReference>
<dbReference type="PROSITE" id="PS00455">
    <property type="entry name" value="AMP_BINDING"/>
    <property type="match status" value="1"/>
</dbReference>
<dbReference type="Pfam" id="PF00501">
    <property type="entry name" value="AMP-binding"/>
    <property type="match status" value="1"/>
</dbReference>
<name>A0A941EGS2_9ACTN</name>
<dbReference type="InterPro" id="IPR000873">
    <property type="entry name" value="AMP-dep_synth/lig_dom"/>
</dbReference>
<dbReference type="Gene3D" id="3.40.50.12780">
    <property type="entry name" value="N-terminal domain of ligase-like"/>
    <property type="match status" value="1"/>
</dbReference>
<feature type="domain" description="AMP-dependent synthetase/ligase" evidence="3">
    <location>
        <begin position="10"/>
        <end position="336"/>
    </location>
</feature>
<comment type="caution">
    <text evidence="5">The sequence shown here is derived from an EMBL/GenBank/DDBJ whole genome shotgun (WGS) entry which is preliminary data.</text>
</comment>
<dbReference type="CDD" id="cd05936">
    <property type="entry name" value="FC-FACS_FadD_like"/>
    <property type="match status" value="1"/>
</dbReference>
<evidence type="ECO:0000256" key="1">
    <source>
        <dbReference type="ARBA" id="ARBA00006432"/>
    </source>
</evidence>
<dbReference type="GO" id="GO:0016877">
    <property type="term" value="F:ligase activity, forming carbon-sulfur bonds"/>
    <property type="evidence" value="ECO:0007669"/>
    <property type="project" value="UniProtKB-ARBA"/>
</dbReference>
<dbReference type="Proteomes" id="UP000676325">
    <property type="component" value="Unassembled WGS sequence"/>
</dbReference>
<evidence type="ECO:0000256" key="2">
    <source>
        <dbReference type="ARBA" id="ARBA00022598"/>
    </source>
</evidence>
<comment type="similarity">
    <text evidence="1">Belongs to the ATP-dependent AMP-binding enzyme family.</text>
</comment>
<dbReference type="InterPro" id="IPR045851">
    <property type="entry name" value="AMP-bd_C_sf"/>
</dbReference>
<dbReference type="PANTHER" id="PTHR43767:SF12">
    <property type="entry name" value="AMP-DEPENDENT SYNTHETASE AND LIGASE"/>
    <property type="match status" value="1"/>
</dbReference>
<dbReference type="RefSeq" id="WP_212521248.1">
    <property type="nucleotide sequence ID" value="NZ_JAGSOH010000115.1"/>
</dbReference>
<keyword evidence="2 5" id="KW-0436">Ligase</keyword>
<dbReference type="EMBL" id="JAGSOH010000115">
    <property type="protein sequence ID" value="MBR7830118.1"/>
    <property type="molecule type" value="Genomic_DNA"/>
</dbReference>
<organism evidence="5 6">
    <name type="scientific">Actinospica acidithermotolerans</name>
    <dbReference type="NCBI Taxonomy" id="2828514"/>
    <lineage>
        <taxon>Bacteria</taxon>
        <taxon>Bacillati</taxon>
        <taxon>Actinomycetota</taxon>
        <taxon>Actinomycetes</taxon>
        <taxon>Catenulisporales</taxon>
        <taxon>Actinospicaceae</taxon>
        <taxon>Actinospica</taxon>
    </lineage>
</organism>
<dbReference type="PANTHER" id="PTHR43767">
    <property type="entry name" value="LONG-CHAIN-FATTY-ACID--COA LIGASE"/>
    <property type="match status" value="1"/>
</dbReference>
<sequence>MVFNLATTLTESALEHPGKYVCRTVDRDITYAELDELTGRFAAALLAEGLERGDRVAVQLPNVPEFLVAYYGILKAGCVMVPMNPQLTEPETAYLLGHSGARKHLDDPEDVVALCAGAKGSADVAATYPQDTAVIIYTSGTTGRPKGAELSHFQLYMSCTVASETFGAVPEDVTLAALPLFHIYGLSCSLNSVVRYGSTMSLLRRFEPNAVFDAMANHGVTITLGVPTMYHALLMTDPGDRDLSSFRVASCGGAPMPKALIEGFEHKFGVTVLEGFGMSETGAAGFVNRPDARRVGSIGKPLWGIQARIDGAEGATGPEHVGELLIKGHVVMTGYHDDPDATGQTIVDGWLHTGDLGYVDDDGFYYIVDRIKDMIIRGGFNVYPREVEEVLYRHPAIREAAVLGRPDERLGEEIVAVVVLKPDAAEVTAEQIMEFCRTSLAGYKCPREVRFVDQLPRNASGKVLKRELRRAA</sequence>
<protein>
    <submittedName>
        <fullName evidence="5">Long-chain fatty acid--CoA ligase</fullName>
    </submittedName>
</protein>
<evidence type="ECO:0000259" key="3">
    <source>
        <dbReference type="Pfam" id="PF00501"/>
    </source>
</evidence>
<evidence type="ECO:0000313" key="5">
    <source>
        <dbReference type="EMBL" id="MBR7830118.1"/>
    </source>
</evidence>
<dbReference type="AlphaFoldDB" id="A0A941EGS2"/>
<keyword evidence="6" id="KW-1185">Reference proteome</keyword>
<evidence type="ECO:0000259" key="4">
    <source>
        <dbReference type="Pfam" id="PF13193"/>
    </source>
</evidence>
<dbReference type="SUPFAM" id="SSF56801">
    <property type="entry name" value="Acetyl-CoA synthetase-like"/>
    <property type="match status" value="1"/>
</dbReference>
<reference evidence="5" key="1">
    <citation type="submission" date="2021-04" db="EMBL/GenBank/DDBJ databases">
        <title>Genome based classification of Actinospica acidithermotolerans sp. nov., an actinobacterium isolated from an Indonesian hot spring.</title>
        <authorList>
            <person name="Kusuma A.B."/>
            <person name="Putra K.E."/>
            <person name="Nafisah S."/>
            <person name="Loh J."/>
            <person name="Nouioui I."/>
            <person name="Goodfellow M."/>
        </authorList>
    </citation>
    <scope>NUCLEOTIDE SEQUENCE</scope>
    <source>
        <strain evidence="5">MGRD01-02</strain>
    </source>
</reference>
<dbReference type="InterPro" id="IPR020845">
    <property type="entry name" value="AMP-binding_CS"/>
</dbReference>
<dbReference type="InterPro" id="IPR050237">
    <property type="entry name" value="ATP-dep_AMP-bd_enzyme"/>
</dbReference>